<dbReference type="AlphaFoldDB" id="V3ZNY9"/>
<feature type="binding site" evidence="9">
    <location>
        <position position="438"/>
    </location>
    <ligand>
        <name>Mg(2+)</name>
        <dbReference type="ChEBI" id="CHEBI:18420"/>
    </ligand>
</feature>
<comment type="similarity">
    <text evidence="3">Belongs to the DNA polymerase type-X family.</text>
</comment>
<evidence type="ECO:0000259" key="10">
    <source>
        <dbReference type="PROSITE" id="PS50172"/>
    </source>
</evidence>
<name>V3ZNY9_LOTGI</name>
<dbReference type="InterPro" id="IPR019843">
    <property type="entry name" value="DNA_pol-X_BS"/>
</dbReference>
<dbReference type="PIRSF" id="PIRSF000817">
    <property type="entry name" value="DNA_NT"/>
    <property type="match status" value="1"/>
</dbReference>
<dbReference type="GeneID" id="20252049"/>
<dbReference type="InterPro" id="IPR036420">
    <property type="entry name" value="BRCT_dom_sf"/>
</dbReference>
<dbReference type="HOGENOM" id="CLU_008698_0_0_1"/>
<dbReference type="GO" id="GO:0006303">
    <property type="term" value="P:double-strand break repair via nonhomologous end joining"/>
    <property type="evidence" value="ECO:0007669"/>
    <property type="project" value="TreeGrafter"/>
</dbReference>
<dbReference type="GO" id="GO:0005634">
    <property type="term" value="C:nucleus"/>
    <property type="evidence" value="ECO:0007669"/>
    <property type="project" value="UniProtKB-SubCell"/>
</dbReference>
<dbReference type="Gene3D" id="3.40.50.10190">
    <property type="entry name" value="BRCT domain"/>
    <property type="match status" value="1"/>
</dbReference>
<dbReference type="Gene3D" id="1.10.150.20">
    <property type="entry name" value="5' to 3' exonuclease, C-terminal subdomain"/>
    <property type="match status" value="1"/>
</dbReference>
<dbReference type="EMBL" id="KB201977">
    <property type="protein sequence ID" value="ESO93098.1"/>
    <property type="molecule type" value="Genomic_DNA"/>
</dbReference>
<keyword evidence="7 9" id="KW-0460">Magnesium</keyword>
<dbReference type="CTD" id="20252049"/>
<keyword evidence="5" id="KW-0548">Nucleotidyltransferase</keyword>
<dbReference type="STRING" id="225164.V3ZNY9"/>
<dbReference type="InterPro" id="IPR010996">
    <property type="entry name" value="HHH_MUS81"/>
</dbReference>
<dbReference type="PANTHER" id="PTHR11276:SF40">
    <property type="entry name" value="BRCT DOMAIN-CONTAINING PROTEIN"/>
    <property type="match status" value="1"/>
</dbReference>
<evidence type="ECO:0000256" key="2">
    <source>
        <dbReference type="ARBA" id="ARBA00004123"/>
    </source>
</evidence>
<evidence type="ECO:0000256" key="6">
    <source>
        <dbReference type="ARBA" id="ARBA00022723"/>
    </source>
</evidence>
<proteinExistence type="inferred from homology"/>
<dbReference type="SUPFAM" id="SSF81585">
    <property type="entry name" value="PsbU/PolX domain-like"/>
    <property type="match status" value="1"/>
</dbReference>
<dbReference type="Proteomes" id="UP000030746">
    <property type="component" value="Unassembled WGS sequence"/>
</dbReference>
<dbReference type="OMA" id="GKPCGHD"/>
<dbReference type="InterPro" id="IPR043519">
    <property type="entry name" value="NT_sf"/>
</dbReference>
<dbReference type="InterPro" id="IPR028207">
    <property type="entry name" value="DNA_pol_B_palm_palm"/>
</dbReference>
<feature type="domain" description="BRCT" evidence="10">
    <location>
        <begin position="1"/>
        <end position="88"/>
    </location>
</feature>
<dbReference type="PANTHER" id="PTHR11276">
    <property type="entry name" value="DNA POLYMERASE TYPE-X FAMILY MEMBER"/>
    <property type="match status" value="1"/>
</dbReference>
<dbReference type="SUPFAM" id="SSF52113">
    <property type="entry name" value="BRCT domain"/>
    <property type="match status" value="1"/>
</dbReference>
<keyword evidence="12" id="KW-1185">Reference proteome</keyword>
<dbReference type="PROSITE" id="PS00522">
    <property type="entry name" value="DNA_POLYMERASE_X"/>
    <property type="match status" value="1"/>
</dbReference>
<dbReference type="InterPro" id="IPR001726">
    <property type="entry name" value="TdT/Mu"/>
</dbReference>
<evidence type="ECO:0000256" key="1">
    <source>
        <dbReference type="ARBA" id="ARBA00001946"/>
    </source>
</evidence>
<dbReference type="CDD" id="cd00141">
    <property type="entry name" value="NT_POLXc"/>
    <property type="match status" value="1"/>
</dbReference>
<evidence type="ECO:0000256" key="9">
    <source>
        <dbReference type="PIRSR" id="PIRSR000817-1"/>
    </source>
</evidence>
<evidence type="ECO:0000313" key="11">
    <source>
        <dbReference type="EMBL" id="ESO93098.1"/>
    </source>
</evidence>
<dbReference type="PROSITE" id="PS50172">
    <property type="entry name" value="BRCT"/>
    <property type="match status" value="1"/>
</dbReference>
<sequence length="514" mass="59624">VFVMPQRIQKQRLDDMKKSAIKKNIRISPQYCDSVTHVVTGFETLDQVIKSLNVELPEALKEKYIVNLSWFVDSIKACKPVPVEDKHRVKNKIKQEVSIDEEKSNTVQNSIPEWACQRSTPLLHKNSKFTEPLEILEKFAELRDQEQDYSRALAFRRASCVLKSLPYQVSDLYCLKNIKDIGGHSSRVIKDILEDGYCQEVQDILNNPWFHKMKLFTSIFGIGPSTAKKWIDKGWSTLDDINIEEVRNDWRVTWGIAFHYELNDFVSRKEADIFCDIVRDEAEKLLPGVIVQLTGGFRRGKERGHDVDLLITHPELGHEIGLLSPLLQALENRGLILCGNHERATFNPEVYQRDFKLSMRGQLDHFEKWLGICKFPKSFKEGKSELLENKTNHVKAAIIPNSLDEEPARKLQKITSTIDQSPLELFKSDRDWTARRVDLIISPYDQYYYALVGWTGNKHFNRDLRLYSQRVLSMKLTSHGLFDMKKSELVPASSEEEVFTNLNLKYQKPEHRNC</sequence>
<accession>V3ZNY9</accession>
<evidence type="ECO:0000256" key="3">
    <source>
        <dbReference type="ARBA" id="ARBA00008323"/>
    </source>
</evidence>
<feature type="binding site" evidence="9">
    <location>
        <position position="306"/>
    </location>
    <ligand>
        <name>Mg(2+)</name>
        <dbReference type="ChEBI" id="CHEBI:18420"/>
    </ligand>
</feature>
<dbReference type="InterPro" id="IPR029398">
    <property type="entry name" value="PolB_thumb"/>
</dbReference>
<feature type="binding site" evidence="9">
    <location>
        <position position="308"/>
    </location>
    <ligand>
        <name>Mg(2+)</name>
        <dbReference type="ChEBI" id="CHEBI:18420"/>
    </ligand>
</feature>
<dbReference type="FunFam" id="3.30.210.10:FF:000004">
    <property type="entry name" value="DNA-directed DNA/RNA polymerase mu"/>
    <property type="match status" value="1"/>
</dbReference>
<comment type="subcellular location">
    <subcellularLocation>
        <location evidence="2">Nucleus</location>
    </subcellularLocation>
</comment>
<dbReference type="Gene3D" id="1.10.150.110">
    <property type="entry name" value="DNA polymerase beta, N-terminal domain-like"/>
    <property type="match status" value="1"/>
</dbReference>
<dbReference type="InterPro" id="IPR027421">
    <property type="entry name" value="DNA_pol_lamdba_lyase_dom_sf"/>
</dbReference>
<keyword evidence="8" id="KW-0539">Nucleus</keyword>
<dbReference type="KEGG" id="lgi:LOTGIDRAFT_72364"/>
<dbReference type="GO" id="GO:0003677">
    <property type="term" value="F:DNA binding"/>
    <property type="evidence" value="ECO:0007669"/>
    <property type="project" value="InterPro"/>
</dbReference>
<evidence type="ECO:0000256" key="7">
    <source>
        <dbReference type="ARBA" id="ARBA00022842"/>
    </source>
</evidence>
<dbReference type="Pfam" id="PF14792">
    <property type="entry name" value="DNA_pol_B_palm"/>
    <property type="match status" value="1"/>
</dbReference>
<dbReference type="Pfam" id="PF10391">
    <property type="entry name" value="DNA_pol_lambd_f"/>
    <property type="match status" value="1"/>
</dbReference>
<dbReference type="PRINTS" id="PR00869">
    <property type="entry name" value="DNAPOLX"/>
</dbReference>
<feature type="non-terminal residue" evidence="11">
    <location>
        <position position="514"/>
    </location>
</feature>
<dbReference type="InterPro" id="IPR002054">
    <property type="entry name" value="DNA-dir_DNA_pol_X"/>
</dbReference>
<keyword evidence="6 9" id="KW-0479">Metal-binding</keyword>
<dbReference type="GO" id="GO:0003887">
    <property type="term" value="F:DNA-directed DNA polymerase activity"/>
    <property type="evidence" value="ECO:0007669"/>
    <property type="project" value="InterPro"/>
</dbReference>
<dbReference type="Gene3D" id="3.30.460.10">
    <property type="entry name" value="Beta Polymerase, domain 2"/>
    <property type="match status" value="1"/>
</dbReference>
<keyword evidence="4" id="KW-0808">Transferase</keyword>
<comment type="cofactor">
    <cofactor evidence="1 9">
        <name>Mg(2+)</name>
        <dbReference type="ChEBI" id="CHEBI:18420"/>
    </cofactor>
</comment>
<feature type="non-terminal residue" evidence="11">
    <location>
        <position position="1"/>
    </location>
</feature>
<evidence type="ECO:0000256" key="4">
    <source>
        <dbReference type="ARBA" id="ARBA00022679"/>
    </source>
</evidence>
<reference evidence="11 12" key="1">
    <citation type="journal article" date="2013" name="Nature">
        <title>Insights into bilaterian evolution from three spiralian genomes.</title>
        <authorList>
            <person name="Simakov O."/>
            <person name="Marletaz F."/>
            <person name="Cho S.J."/>
            <person name="Edsinger-Gonzales E."/>
            <person name="Havlak P."/>
            <person name="Hellsten U."/>
            <person name="Kuo D.H."/>
            <person name="Larsson T."/>
            <person name="Lv J."/>
            <person name="Arendt D."/>
            <person name="Savage R."/>
            <person name="Osoegawa K."/>
            <person name="de Jong P."/>
            <person name="Grimwood J."/>
            <person name="Chapman J.A."/>
            <person name="Shapiro H."/>
            <person name="Aerts A."/>
            <person name="Otillar R.P."/>
            <person name="Terry A.Y."/>
            <person name="Boore J.L."/>
            <person name="Grigoriev I.V."/>
            <person name="Lindberg D.R."/>
            <person name="Seaver E.C."/>
            <person name="Weisblat D.A."/>
            <person name="Putnam N.H."/>
            <person name="Rokhsar D.S."/>
        </authorList>
    </citation>
    <scope>NUCLEOTIDE SEQUENCE [LARGE SCALE GENOMIC DNA]</scope>
</reference>
<evidence type="ECO:0000256" key="8">
    <source>
        <dbReference type="ARBA" id="ARBA00023242"/>
    </source>
</evidence>
<dbReference type="Gene3D" id="3.30.210.10">
    <property type="entry name" value="DNA polymerase, thumb domain"/>
    <property type="match status" value="1"/>
</dbReference>
<dbReference type="Pfam" id="PF14716">
    <property type="entry name" value="HHH_8"/>
    <property type="match status" value="1"/>
</dbReference>
<dbReference type="SUPFAM" id="SSF47802">
    <property type="entry name" value="DNA polymerase beta, N-terminal domain-like"/>
    <property type="match status" value="1"/>
</dbReference>
<dbReference type="RefSeq" id="XP_009056159.1">
    <property type="nucleotide sequence ID" value="XM_009057911.1"/>
</dbReference>
<dbReference type="InterPro" id="IPR001357">
    <property type="entry name" value="BRCT_dom"/>
</dbReference>
<dbReference type="OrthoDB" id="205514at2759"/>
<dbReference type="SUPFAM" id="SSF81301">
    <property type="entry name" value="Nucleotidyltransferase"/>
    <property type="match status" value="1"/>
</dbReference>
<dbReference type="GO" id="GO:0046872">
    <property type="term" value="F:metal ion binding"/>
    <property type="evidence" value="ECO:0007669"/>
    <property type="project" value="UniProtKB-KW"/>
</dbReference>
<dbReference type="InterPro" id="IPR037160">
    <property type="entry name" value="DNA_Pol_thumb_sf"/>
</dbReference>
<gene>
    <name evidence="11" type="ORF">LOTGIDRAFT_72364</name>
</gene>
<evidence type="ECO:0000313" key="12">
    <source>
        <dbReference type="Proteomes" id="UP000030746"/>
    </source>
</evidence>
<dbReference type="Pfam" id="PF14791">
    <property type="entry name" value="DNA_pol_B_thumb"/>
    <property type="match status" value="1"/>
</dbReference>
<dbReference type="InterPro" id="IPR022312">
    <property type="entry name" value="DNA_pol_X"/>
</dbReference>
<evidence type="ECO:0000256" key="5">
    <source>
        <dbReference type="ARBA" id="ARBA00022695"/>
    </source>
</evidence>
<protein>
    <recommendedName>
        <fullName evidence="10">BRCT domain-containing protein</fullName>
    </recommendedName>
</protein>
<dbReference type="PRINTS" id="PR00871">
    <property type="entry name" value="DNAPOLXTDT"/>
</dbReference>
<dbReference type="SMART" id="SM00483">
    <property type="entry name" value="POLXc"/>
    <property type="match status" value="1"/>
</dbReference>
<dbReference type="InterPro" id="IPR018944">
    <property type="entry name" value="DNA_pol_lambd_fingers_domain"/>
</dbReference>
<organism evidence="11 12">
    <name type="scientific">Lottia gigantea</name>
    <name type="common">Giant owl limpet</name>
    <dbReference type="NCBI Taxonomy" id="225164"/>
    <lineage>
        <taxon>Eukaryota</taxon>
        <taxon>Metazoa</taxon>
        <taxon>Spiralia</taxon>
        <taxon>Lophotrochozoa</taxon>
        <taxon>Mollusca</taxon>
        <taxon>Gastropoda</taxon>
        <taxon>Patellogastropoda</taxon>
        <taxon>Lottioidea</taxon>
        <taxon>Lottiidae</taxon>
        <taxon>Lottia</taxon>
    </lineage>
</organism>
<dbReference type="FunFam" id="1.10.150.110:FF:000003">
    <property type="entry name" value="DNA polymerase mu"/>
    <property type="match status" value="1"/>
</dbReference>